<dbReference type="GO" id="GO:0008270">
    <property type="term" value="F:zinc ion binding"/>
    <property type="evidence" value="ECO:0007669"/>
    <property type="project" value="InterPro"/>
</dbReference>
<dbReference type="InterPro" id="IPR001138">
    <property type="entry name" value="Zn2Cys6_DnaBD"/>
</dbReference>
<keyword evidence="1" id="KW-0539">Nucleus</keyword>
<comment type="caution">
    <text evidence="3">The sequence shown here is derived from an EMBL/GenBank/DDBJ whole genome shotgun (WGS) entry which is preliminary data.</text>
</comment>
<evidence type="ECO:0000313" key="4">
    <source>
        <dbReference type="Proteomes" id="UP000266152"/>
    </source>
</evidence>
<dbReference type="STRING" id="5514.A0A395RKH7"/>
<gene>
    <name evidence="3" type="ORF">FSPOR_10568</name>
</gene>
<feature type="domain" description="Zn(2)-C6 fungal-type" evidence="2">
    <location>
        <begin position="8"/>
        <end position="38"/>
    </location>
</feature>
<dbReference type="Gene3D" id="4.10.240.10">
    <property type="entry name" value="Zn(2)-C6 fungal-type DNA-binding domain"/>
    <property type="match status" value="1"/>
</dbReference>
<protein>
    <submittedName>
        <fullName evidence="3">Fungal zn2-cys6 binuclear cluster domain-containing protein</fullName>
    </submittedName>
</protein>
<dbReference type="GO" id="GO:0000981">
    <property type="term" value="F:DNA-binding transcription factor activity, RNA polymerase II-specific"/>
    <property type="evidence" value="ECO:0007669"/>
    <property type="project" value="InterPro"/>
</dbReference>
<dbReference type="InterPro" id="IPR036864">
    <property type="entry name" value="Zn2-C6_fun-type_DNA-bd_sf"/>
</dbReference>
<proteinExistence type="predicted"/>
<evidence type="ECO:0000256" key="1">
    <source>
        <dbReference type="ARBA" id="ARBA00023242"/>
    </source>
</evidence>
<sequence>MLSTRRKSCRACVKSKRRCDLGLPSCDRCLVKRVCCEYPWTELDNGNSAVSSLGHQGFSLISGTSSDMNNNPLCPSNPITIPRPLSPAMEALLGGLVNSIETSSLNFNFATASITSELPLTGHPVSSVEGAIPSSSRFQARTEYVGRRIASQAVILAQTGQTAFIHHSQVGSSSVLQEALAASCLHAMRNPSNAEIVKSEIERRAALLIQAVERLLVRHTTVQLDLLPPVQALLIYQCIRLFSTMDITQQGQAEHDATYLTSWATRLRQRIQTFDTPKCWMDWVCQESVRRAVLFSEVVSGVYTFLKFRWDGGERVVDNLGFTAQAALWEARSTVEWELAWSKFPRLELTVSTFGRDTEKAKPDDFEELGIIFRATFTGLEALEQWLGGDRETLRRWGLREERVSPQY</sequence>
<dbReference type="AlphaFoldDB" id="A0A395RKH7"/>
<dbReference type="PROSITE" id="PS50048">
    <property type="entry name" value="ZN2_CY6_FUNGAL_2"/>
    <property type="match status" value="1"/>
</dbReference>
<dbReference type="SUPFAM" id="SSF57701">
    <property type="entry name" value="Zn2/Cys6 DNA-binding domain"/>
    <property type="match status" value="1"/>
</dbReference>
<reference evidence="3 4" key="1">
    <citation type="journal article" date="2018" name="PLoS Pathog.">
        <title>Evolution of structural diversity of trichothecenes, a family of toxins produced by plant pathogenic and entomopathogenic fungi.</title>
        <authorList>
            <person name="Proctor R.H."/>
            <person name="McCormick S.P."/>
            <person name="Kim H.S."/>
            <person name="Cardoza R.E."/>
            <person name="Stanley A.M."/>
            <person name="Lindo L."/>
            <person name="Kelly A."/>
            <person name="Brown D.W."/>
            <person name="Lee T."/>
            <person name="Vaughan M.M."/>
            <person name="Alexander N.J."/>
            <person name="Busman M."/>
            <person name="Gutierrez S."/>
        </authorList>
    </citation>
    <scope>NUCLEOTIDE SEQUENCE [LARGE SCALE GENOMIC DNA]</scope>
    <source>
        <strain evidence="3 4">NRRL 3299</strain>
    </source>
</reference>
<evidence type="ECO:0000313" key="3">
    <source>
        <dbReference type="EMBL" id="RGP60601.1"/>
    </source>
</evidence>
<organism evidence="3 4">
    <name type="scientific">Fusarium sporotrichioides</name>
    <dbReference type="NCBI Taxonomy" id="5514"/>
    <lineage>
        <taxon>Eukaryota</taxon>
        <taxon>Fungi</taxon>
        <taxon>Dikarya</taxon>
        <taxon>Ascomycota</taxon>
        <taxon>Pezizomycotina</taxon>
        <taxon>Sordariomycetes</taxon>
        <taxon>Hypocreomycetidae</taxon>
        <taxon>Hypocreales</taxon>
        <taxon>Nectriaceae</taxon>
        <taxon>Fusarium</taxon>
    </lineage>
</organism>
<dbReference type="EMBL" id="PXOF01000184">
    <property type="protein sequence ID" value="RGP60601.1"/>
    <property type="molecule type" value="Genomic_DNA"/>
</dbReference>
<dbReference type="Proteomes" id="UP000266152">
    <property type="component" value="Unassembled WGS sequence"/>
</dbReference>
<evidence type="ECO:0000259" key="2">
    <source>
        <dbReference type="PROSITE" id="PS50048"/>
    </source>
</evidence>
<name>A0A395RKH7_FUSSP</name>
<keyword evidence="4" id="KW-1185">Reference proteome</keyword>
<dbReference type="CDD" id="cd00067">
    <property type="entry name" value="GAL4"/>
    <property type="match status" value="1"/>
</dbReference>
<accession>A0A395RKH7</accession>